<protein>
    <submittedName>
        <fullName evidence="1">Uncharacterized protein</fullName>
    </submittedName>
</protein>
<name>A0ACB7XN32_9ERIC</name>
<evidence type="ECO:0000313" key="2">
    <source>
        <dbReference type="Proteomes" id="UP000828048"/>
    </source>
</evidence>
<organism evidence="1 2">
    <name type="scientific">Vaccinium darrowii</name>
    <dbReference type="NCBI Taxonomy" id="229202"/>
    <lineage>
        <taxon>Eukaryota</taxon>
        <taxon>Viridiplantae</taxon>
        <taxon>Streptophyta</taxon>
        <taxon>Embryophyta</taxon>
        <taxon>Tracheophyta</taxon>
        <taxon>Spermatophyta</taxon>
        <taxon>Magnoliopsida</taxon>
        <taxon>eudicotyledons</taxon>
        <taxon>Gunneridae</taxon>
        <taxon>Pentapetalae</taxon>
        <taxon>asterids</taxon>
        <taxon>Ericales</taxon>
        <taxon>Ericaceae</taxon>
        <taxon>Vaccinioideae</taxon>
        <taxon>Vaccinieae</taxon>
        <taxon>Vaccinium</taxon>
    </lineage>
</organism>
<dbReference type="EMBL" id="CM037151">
    <property type="protein sequence ID" value="KAH7842342.1"/>
    <property type="molecule type" value="Genomic_DNA"/>
</dbReference>
<accession>A0ACB7XN32</accession>
<evidence type="ECO:0000313" key="1">
    <source>
        <dbReference type="EMBL" id="KAH7842342.1"/>
    </source>
</evidence>
<reference evidence="1 2" key="1">
    <citation type="journal article" date="2021" name="Hortic Res">
        <title>High-quality reference genome and annotation aids understanding of berry development for evergreen blueberry (Vaccinium darrowii).</title>
        <authorList>
            <person name="Yu J."/>
            <person name="Hulse-Kemp A.M."/>
            <person name="Babiker E."/>
            <person name="Staton M."/>
        </authorList>
    </citation>
    <scope>NUCLEOTIDE SEQUENCE [LARGE SCALE GENOMIC DNA]</scope>
    <source>
        <strain evidence="2">cv. NJ 8807/NJ 8810</strain>
        <tissue evidence="1">Young leaf</tissue>
    </source>
</reference>
<dbReference type="Proteomes" id="UP000828048">
    <property type="component" value="Chromosome 1"/>
</dbReference>
<proteinExistence type="predicted"/>
<comment type="caution">
    <text evidence="1">The sequence shown here is derived from an EMBL/GenBank/DDBJ whole genome shotgun (WGS) entry which is preliminary data.</text>
</comment>
<gene>
    <name evidence="1" type="ORF">Vadar_004151</name>
</gene>
<keyword evidence="2" id="KW-1185">Reference proteome</keyword>
<sequence>MRALYFAITLLPWVFGPIPMFVSSVVMVVVLYKLDWNTTTLLPFPRAKEPGIVTQFEHGMAAVCKAVGQEMTTVISAVEHHGRP</sequence>